<dbReference type="SUPFAM" id="SSF53383">
    <property type="entry name" value="PLP-dependent transferases"/>
    <property type="match status" value="1"/>
</dbReference>
<feature type="domain" description="Aminotransferase class V" evidence="12">
    <location>
        <begin position="183"/>
        <end position="393"/>
    </location>
</feature>
<protein>
    <recommendedName>
        <fullName evidence="4">Cysteine desulfurase</fullName>
    </recommendedName>
</protein>
<keyword evidence="8" id="KW-0408">Iron</keyword>
<evidence type="ECO:0000259" key="12">
    <source>
        <dbReference type="Pfam" id="PF00266"/>
    </source>
</evidence>
<sequence>MERVLPDRLYLDHAATTPMTAAAREAMLCGMEMWANPSSPHAEGRAARAALEEARAAIGAAYGWRGEVLLTSGASESLGIALGRAIAGWRVISAVEHDAVLRAAGEGAVTVPVDADGSVSLGALREALTATPTPFVLSEVEGRAENAPLVARTSTSLGTNGEGERPDTNRVREHSGANQRPSRPVLCIQWCNSETGVRQPIDAVAQIVHEAGGLLLVDAAQMPPSPELADHADFVAISAHKRGGPPGIGALLVRDLATLTPTGGQERGYRPGTENLPAALGYAAALAEPEPDHAGLRAHLDDAIRRSGGIVVGESAPRHSAIGSYRLPGMAANAQLIRLDLAGISVSAGSACASGSLKPSHVLRAMGWSEESTREVIRVSFGRTTTAADVDRFIQAWRAMARGARTLAA</sequence>
<evidence type="ECO:0000256" key="2">
    <source>
        <dbReference type="ARBA" id="ARBA00003120"/>
    </source>
</evidence>
<dbReference type="Gene3D" id="3.40.640.10">
    <property type="entry name" value="Type I PLP-dependent aspartate aminotransferase-like (Major domain)"/>
    <property type="match status" value="2"/>
</dbReference>
<evidence type="ECO:0000256" key="9">
    <source>
        <dbReference type="ARBA" id="ARBA00023014"/>
    </source>
</evidence>
<dbReference type="PANTHER" id="PTHR11601">
    <property type="entry name" value="CYSTEINE DESULFURYLASE FAMILY MEMBER"/>
    <property type="match status" value="1"/>
</dbReference>
<dbReference type="OrthoDB" id="9804366at2"/>
<feature type="domain" description="Aminotransferase class V" evidence="12">
    <location>
        <begin position="10"/>
        <end position="133"/>
    </location>
</feature>
<dbReference type="GO" id="GO:0031071">
    <property type="term" value="F:cysteine desulfurase activity"/>
    <property type="evidence" value="ECO:0007669"/>
    <property type="project" value="UniProtKB-EC"/>
</dbReference>
<keyword evidence="6" id="KW-0479">Metal-binding</keyword>
<evidence type="ECO:0000256" key="7">
    <source>
        <dbReference type="ARBA" id="ARBA00022898"/>
    </source>
</evidence>
<gene>
    <name evidence="13" type="primary">iscS_2</name>
    <name evidence="13" type="ORF">SPHI_04130</name>
</gene>
<dbReference type="GO" id="GO:0051536">
    <property type="term" value="F:iron-sulfur cluster binding"/>
    <property type="evidence" value="ECO:0007669"/>
    <property type="project" value="UniProtKB-KW"/>
</dbReference>
<keyword evidence="5 13" id="KW-0808">Transferase</keyword>
<dbReference type="GO" id="GO:0046872">
    <property type="term" value="F:metal ion binding"/>
    <property type="evidence" value="ECO:0007669"/>
    <property type="project" value="UniProtKB-KW"/>
</dbReference>
<dbReference type="AlphaFoldDB" id="A0A1V2EZ32"/>
<accession>A0A1V2EZ32</accession>
<dbReference type="Proteomes" id="UP000188729">
    <property type="component" value="Unassembled WGS sequence"/>
</dbReference>
<dbReference type="InterPro" id="IPR016454">
    <property type="entry name" value="Cysteine_dSase"/>
</dbReference>
<comment type="cofactor">
    <cofactor evidence="1">
        <name>pyridoxal 5'-phosphate</name>
        <dbReference type="ChEBI" id="CHEBI:597326"/>
    </cofactor>
</comment>
<name>A0A1V2EZ32_9SPHN</name>
<proteinExistence type="inferred from homology"/>
<evidence type="ECO:0000256" key="8">
    <source>
        <dbReference type="ARBA" id="ARBA00023004"/>
    </source>
</evidence>
<dbReference type="InterPro" id="IPR015422">
    <property type="entry name" value="PyrdxlP-dep_Trfase_small"/>
</dbReference>
<dbReference type="PANTHER" id="PTHR11601:SF34">
    <property type="entry name" value="CYSTEINE DESULFURASE"/>
    <property type="match status" value="1"/>
</dbReference>
<dbReference type="EMBL" id="MPSB01000001">
    <property type="protein sequence ID" value="ONF97777.1"/>
    <property type="molecule type" value="Genomic_DNA"/>
</dbReference>
<evidence type="ECO:0000256" key="6">
    <source>
        <dbReference type="ARBA" id="ARBA00022723"/>
    </source>
</evidence>
<evidence type="ECO:0000256" key="3">
    <source>
        <dbReference type="ARBA" id="ARBA00006490"/>
    </source>
</evidence>
<evidence type="ECO:0000256" key="10">
    <source>
        <dbReference type="ARBA" id="ARBA00050776"/>
    </source>
</evidence>
<keyword evidence="9" id="KW-0411">Iron-sulfur</keyword>
<evidence type="ECO:0000256" key="11">
    <source>
        <dbReference type="SAM" id="MobiDB-lite"/>
    </source>
</evidence>
<comment type="caution">
    <text evidence="13">The sequence shown here is derived from an EMBL/GenBank/DDBJ whole genome shotgun (WGS) entry which is preliminary data.</text>
</comment>
<evidence type="ECO:0000256" key="4">
    <source>
        <dbReference type="ARBA" id="ARBA00013558"/>
    </source>
</evidence>
<evidence type="ECO:0000256" key="1">
    <source>
        <dbReference type="ARBA" id="ARBA00001933"/>
    </source>
</evidence>
<reference evidence="13 14" key="1">
    <citation type="submission" date="2016-11" db="EMBL/GenBank/DDBJ databases">
        <title>Genome sequence of Sphingomonas jeddahensis G39.</title>
        <authorList>
            <person name="Poehlein A."/>
            <person name="Wuebbeler J.H."/>
            <person name="Steinbuechel A."/>
            <person name="Daniel R."/>
        </authorList>
    </citation>
    <scope>NUCLEOTIDE SEQUENCE [LARGE SCALE GENOMIC DNA]</scope>
    <source>
        <strain evidence="13 14">G39</strain>
    </source>
</reference>
<dbReference type="InterPro" id="IPR000192">
    <property type="entry name" value="Aminotrans_V_dom"/>
</dbReference>
<dbReference type="Pfam" id="PF00266">
    <property type="entry name" value="Aminotran_5"/>
    <property type="match status" value="2"/>
</dbReference>
<comment type="similarity">
    <text evidence="3">Belongs to the class-V pyridoxal-phosphate-dependent aminotransferase family. NifS/IscS subfamily.</text>
</comment>
<keyword evidence="7" id="KW-0663">Pyridoxal phosphate</keyword>
<evidence type="ECO:0000256" key="5">
    <source>
        <dbReference type="ARBA" id="ARBA00022679"/>
    </source>
</evidence>
<feature type="compositionally biased region" description="Basic and acidic residues" evidence="11">
    <location>
        <begin position="162"/>
        <end position="175"/>
    </location>
</feature>
<keyword evidence="14" id="KW-1185">Reference proteome</keyword>
<comment type="catalytic activity">
    <reaction evidence="10">
        <text>(sulfur carrier)-H + L-cysteine = (sulfur carrier)-SH + L-alanine</text>
        <dbReference type="Rhea" id="RHEA:43892"/>
        <dbReference type="Rhea" id="RHEA-COMP:14737"/>
        <dbReference type="Rhea" id="RHEA-COMP:14739"/>
        <dbReference type="ChEBI" id="CHEBI:29917"/>
        <dbReference type="ChEBI" id="CHEBI:35235"/>
        <dbReference type="ChEBI" id="CHEBI:57972"/>
        <dbReference type="ChEBI" id="CHEBI:64428"/>
        <dbReference type="EC" id="2.8.1.7"/>
    </reaction>
</comment>
<feature type="region of interest" description="Disordered" evidence="11">
    <location>
        <begin position="154"/>
        <end position="179"/>
    </location>
</feature>
<dbReference type="InterPro" id="IPR015424">
    <property type="entry name" value="PyrdxlP-dep_Trfase"/>
</dbReference>
<dbReference type="PIRSF" id="PIRSF005572">
    <property type="entry name" value="NifS"/>
    <property type="match status" value="1"/>
</dbReference>
<dbReference type="STRING" id="1915074.SPHI_04130"/>
<dbReference type="Gene3D" id="3.90.1150.10">
    <property type="entry name" value="Aspartate Aminotransferase, domain 1"/>
    <property type="match status" value="2"/>
</dbReference>
<evidence type="ECO:0000313" key="13">
    <source>
        <dbReference type="EMBL" id="ONF97777.1"/>
    </source>
</evidence>
<dbReference type="InterPro" id="IPR015421">
    <property type="entry name" value="PyrdxlP-dep_Trfase_major"/>
</dbReference>
<organism evidence="13 14">
    <name type="scientific">Sphingomonas jeddahensis</name>
    <dbReference type="NCBI Taxonomy" id="1915074"/>
    <lineage>
        <taxon>Bacteria</taxon>
        <taxon>Pseudomonadati</taxon>
        <taxon>Pseudomonadota</taxon>
        <taxon>Alphaproteobacteria</taxon>
        <taxon>Sphingomonadales</taxon>
        <taxon>Sphingomonadaceae</taxon>
        <taxon>Sphingomonas</taxon>
    </lineage>
</organism>
<evidence type="ECO:0000313" key="14">
    <source>
        <dbReference type="Proteomes" id="UP000188729"/>
    </source>
</evidence>
<comment type="function">
    <text evidence="2">Catalyzes the removal of elemental sulfur atoms from cysteine to produce alanine. Seems to participate in the biosynthesis of the nitrogenase metalloclusters by providing the inorganic sulfur required for the Fe-S core formation.</text>
</comment>